<evidence type="ECO:0000256" key="1">
    <source>
        <dbReference type="ARBA" id="ARBA00022448"/>
    </source>
</evidence>
<dbReference type="GO" id="GO:0008982">
    <property type="term" value="F:protein-N(PI)-phosphohistidine-sugar phosphotransferase activity"/>
    <property type="evidence" value="ECO:0007669"/>
    <property type="project" value="InterPro"/>
</dbReference>
<reference evidence="10" key="1">
    <citation type="submission" date="2012-02" db="EMBL/GenBank/DDBJ databases">
        <title>The complete genome of Halobacteroides halobius DSM 5150.</title>
        <authorList>
            <person name="Lucas S."/>
            <person name="Copeland A."/>
            <person name="Lapidus A."/>
            <person name="Glavina del Rio T."/>
            <person name="Dalin E."/>
            <person name="Tice H."/>
            <person name="Bruce D."/>
            <person name="Goodwin L."/>
            <person name="Pitluck S."/>
            <person name="Peters L."/>
            <person name="Mikhailova N."/>
            <person name="Gu W."/>
            <person name="Kyrpides N."/>
            <person name="Mavromatis K."/>
            <person name="Ivanova N."/>
            <person name="Brettin T."/>
            <person name="Detter J.C."/>
            <person name="Han C."/>
            <person name="Larimer F."/>
            <person name="Land M."/>
            <person name="Hauser L."/>
            <person name="Markowitz V."/>
            <person name="Cheng J.-F."/>
            <person name="Hugenholtz P."/>
            <person name="Woyke T."/>
            <person name="Wu D."/>
            <person name="Tindall B."/>
            <person name="Pomrenke H."/>
            <person name="Brambilla E."/>
            <person name="Klenk H.-P."/>
            <person name="Eisen J.A."/>
        </authorList>
    </citation>
    <scope>NUCLEOTIDE SEQUENCE [LARGE SCALE GENOMIC DNA]</scope>
    <source>
        <strain evidence="10">ATCC 35273 / DSM 5150 / MD-1</strain>
    </source>
</reference>
<evidence type="ECO:0000256" key="6">
    <source>
        <dbReference type="ARBA" id="ARBA00022777"/>
    </source>
</evidence>
<dbReference type="InterPro" id="IPR003501">
    <property type="entry name" value="PTS_EIIB_2/3"/>
</dbReference>
<dbReference type="AlphaFoldDB" id="L0K7C7"/>
<dbReference type="PROSITE" id="PS51100">
    <property type="entry name" value="PTS_EIIB_TYPE_3"/>
    <property type="match status" value="1"/>
</dbReference>
<sequence>MKILLACVCGMSTSMLAEKMKQTAQEKNIDIVVEANTVDNVTEIIKKYDVVLLGPQVGYKKESLQEVANEYRIPLEVIDPLPYGKLDGATVLDQAIALIN</sequence>
<organism evidence="9 10">
    <name type="scientific">Halobacteroides halobius (strain ATCC 35273 / DSM 5150 / MD-1)</name>
    <dbReference type="NCBI Taxonomy" id="748449"/>
    <lineage>
        <taxon>Bacteria</taxon>
        <taxon>Bacillati</taxon>
        <taxon>Bacillota</taxon>
        <taxon>Clostridia</taxon>
        <taxon>Halanaerobiales</taxon>
        <taxon>Halobacteroidaceae</taxon>
        <taxon>Halobacteroides</taxon>
    </lineage>
</organism>
<feature type="modified residue" description="Phosphocysteine; by EIIA" evidence="7">
    <location>
        <position position="7"/>
    </location>
</feature>
<proteinExistence type="predicted"/>
<evidence type="ECO:0000256" key="3">
    <source>
        <dbReference type="ARBA" id="ARBA00022597"/>
    </source>
</evidence>
<gene>
    <name evidence="9" type="ordered locus">Halha_0252</name>
</gene>
<dbReference type="KEGG" id="hhl:Halha_0252"/>
<dbReference type="Proteomes" id="UP000010880">
    <property type="component" value="Chromosome"/>
</dbReference>
<dbReference type="STRING" id="748449.Halha_0252"/>
<dbReference type="Gene3D" id="3.40.50.2300">
    <property type="match status" value="1"/>
</dbReference>
<dbReference type="OrthoDB" id="9808134at2"/>
<evidence type="ECO:0000259" key="8">
    <source>
        <dbReference type="PROSITE" id="PS51100"/>
    </source>
</evidence>
<evidence type="ECO:0000313" key="9">
    <source>
        <dbReference type="EMBL" id="AGB40264.1"/>
    </source>
</evidence>
<dbReference type="HOGENOM" id="CLU_147323_2_1_9"/>
<dbReference type="PANTHER" id="PTHR34581">
    <property type="entry name" value="PTS SYSTEM N,N'-DIACETYLCHITOBIOSE-SPECIFIC EIIB COMPONENT"/>
    <property type="match status" value="1"/>
</dbReference>
<name>L0K7C7_HALHC</name>
<evidence type="ECO:0000256" key="4">
    <source>
        <dbReference type="ARBA" id="ARBA00022679"/>
    </source>
</evidence>
<keyword evidence="5" id="KW-0598">Phosphotransferase system</keyword>
<keyword evidence="10" id="KW-1185">Reference proteome</keyword>
<dbReference type="GO" id="GO:0009401">
    <property type="term" value="P:phosphoenolpyruvate-dependent sugar phosphotransferase system"/>
    <property type="evidence" value="ECO:0007669"/>
    <property type="project" value="UniProtKB-KW"/>
</dbReference>
<dbReference type="CDD" id="cd05564">
    <property type="entry name" value="PTS_IIB_chitobiose_lichenan"/>
    <property type="match status" value="1"/>
</dbReference>
<keyword evidence="4 9" id="KW-0808">Transferase</keyword>
<dbReference type="RefSeq" id="WP_015325990.1">
    <property type="nucleotide sequence ID" value="NC_019978.1"/>
</dbReference>
<dbReference type="SUPFAM" id="SSF52794">
    <property type="entry name" value="PTS system IIB component-like"/>
    <property type="match status" value="1"/>
</dbReference>
<accession>L0K7C7</accession>
<protein>
    <submittedName>
        <fullName evidence="9">Phosphotransferase system cellobiose-specific component IIB</fullName>
    </submittedName>
</protein>
<keyword evidence="6" id="KW-0418">Kinase</keyword>
<evidence type="ECO:0000256" key="2">
    <source>
        <dbReference type="ARBA" id="ARBA00022553"/>
    </source>
</evidence>
<evidence type="ECO:0000256" key="7">
    <source>
        <dbReference type="PROSITE-ProRule" id="PRU00423"/>
    </source>
</evidence>
<keyword evidence="1" id="KW-0813">Transport</keyword>
<dbReference type="eggNOG" id="COG1440">
    <property type="taxonomic scope" value="Bacteria"/>
</dbReference>
<dbReference type="GO" id="GO:0016301">
    <property type="term" value="F:kinase activity"/>
    <property type="evidence" value="ECO:0007669"/>
    <property type="project" value="UniProtKB-KW"/>
</dbReference>
<feature type="domain" description="PTS EIIB type-3" evidence="8">
    <location>
        <begin position="1"/>
        <end position="100"/>
    </location>
</feature>
<keyword evidence="3" id="KW-0762">Sugar transport</keyword>
<dbReference type="PANTHER" id="PTHR34581:SF2">
    <property type="entry name" value="PTS SYSTEM N,N'-DIACETYLCHITOBIOSE-SPECIFIC EIIB COMPONENT"/>
    <property type="match status" value="1"/>
</dbReference>
<dbReference type="InterPro" id="IPR051819">
    <property type="entry name" value="PTS_sugar-specific_EIIB"/>
</dbReference>
<dbReference type="InterPro" id="IPR013012">
    <property type="entry name" value="PTS_EIIB_3"/>
</dbReference>
<dbReference type="Pfam" id="PF02302">
    <property type="entry name" value="PTS_IIB"/>
    <property type="match status" value="1"/>
</dbReference>
<dbReference type="InterPro" id="IPR036095">
    <property type="entry name" value="PTS_EIIB-like_sf"/>
</dbReference>
<evidence type="ECO:0000256" key="5">
    <source>
        <dbReference type="ARBA" id="ARBA00022683"/>
    </source>
</evidence>
<evidence type="ECO:0000313" key="10">
    <source>
        <dbReference type="Proteomes" id="UP000010880"/>
    </source>
</evidence>
<keyword evidence="2" id="KW-0597">Phosphoprotein</keyword>
<dbReference type="EMBL" id="CP003359">
    <property type="protein sequence ID" value="AGB40264.1"/>
    <property type="molecule type" value="Genomic_DNA"/>
</dbReference>